<evidence type="ECO:0000313" key="2">
    <source>
        <dbReference type="EMBL" id="KKM77311.1"/>
    </source>
</evidence>
<sequence length="257" mass="29285">MPRTSRKAIDRTPNPLDAYSTWDIRIAKLIYYGFILGSTILVLGVWALILRFLFEGGAWDIFVGLGLGFQVAIIAGAVTGHLFLLVLFYTLFRGGMVKLCGALFKDRRLAKKWEDYDSLRLLVGVSLIGLYITLISLLLGFLPSVFFASIWEAWLWMVANFGIGEWILYVGGMVFIFVGIAFIGFILWNKGVFWVLSRVKTIEDEVEVDEQIKKEAIKEADERTLTRIFKKETGQKAIHRGKETKSYINWKKKQLLG</sequence>
<keyword evidence="1" id="KW-0472">Membrane</keyword>
<feature type="transmembrane region" description="Helical" evidence="1">
    <location>
        <begin position="29"/>
        <end position="49"/>
    </location>
</feature>
<reference evidence="2" key="1">
    <citation type="journal article" date="2015" name="Nature">
        <title>Complex archaea that bridge the gap between prokaryotes and eukaryotes.</title>
        <authorList>
            <person name="Spang A."/>
            <person name="Saw J.H."/>
            <person name="Jorgensen S.L."/>
            <person name="Zaremba-Niedzwiedzka K."/>
            <person name="Martijn J."/>
            <person name="Lind A.E."/>
            <person name="van Eijk R."/>
            <person name="Schleper C."/>
            <person name="Guy L."/>
            <person name="Ettema T.J."/>
        </authorList>
    </citation>
    <scope>NUCLEOTIDE SEQUENCE</scope>
</reference>
<protein>
    <submittedName>
        <fullName evidence="2">Uncharacterized protein</fullName>
    </submittedName>
</protein>
<dbReference type="EMBL" id="LAZR01008663">
    <property type="protein sequence ID" value="KKM77311.1"/>
    <property type="molecule type" value="Genomic_DNA"/>
</dbReference>
<organism evidence="2">
    <name type="scientific">marine sediment metagenome</name>
    <dbReference type="NCBI Taxonomy" id="412755"/>
    <lineage>
        <taxon>unclassified sequences</taxon>
        <taxon>metagenomes</taxon>
        <taxon>ecological metagenomes</taxon>
    </lineage>
</organism>
<name>A0A0F9KRB3_9ZZZZ</name>
<feature type="transmembrane region" description="Helical" evidence="1">
    <location>
        <begin position="61"/>
        <end position="89"/>
    </location>
</feature>
<comment type="caution">
    <text evidence="2">The sequence shown here is derived from an EMBL/GenBank/DDBJ whole genome shotgun (WGS) entry which is preliminary data.</text>
</comment>
<accession>A0A0F9KRB3</accession>
<keyword evidence="1" id="KW-0812">Transmembrane</keyword>
<feature type="transmembrane region" description="Helical" evidence="1">
    <location>
        <begin position="121"/>
        <end position="146"/>
    </location>
</feature>
<keyword evidence="1" id="KW-1133">Transmembrane helix</keyword>
<feature type="transmembrane region" description="Helical" evidence="1">
    <location>
        <begin position="166"/>
        <end position="188"/>
    </location>
</feature>
<proteinExistence type="predicted"/>
<dbReference type="AlphaFoldDB" id="A0A0F9KRB3"/>
<gene>
    <name evidence="2" type="ORF">LCGC14_1371340</name>
</gene>
<evidence type="ECO:0000256" key="1">
    <source>
        <dbReference type="SAM" id="Phobius"/>
    </source>
</evidence>